<evidence type="ECO:0000256" key="3">
    <source>
        <dbReference type="ARBA" id="ARBA00012211"/>
    </source>
</evidence>
<dbReference type="Pfam" id="PF08245">
    <property type="entry name" value="Mur_ligase_M"/>
    <property type="match status" value="1"/>
</dbReference>
<keyword evidence="10 14" id="KW-0573">Peptidoglycan synthesis</keyword>
<dbReference type="GO" id="GO:0005737">
    <property type="term" value="C:cytoplasm"/>
    <property type="evidence" value="ECO:0007669"/>
    <property type="project" value="UniProtKB-SubCell"/>
</dbReference>
<keyword evidence="4 14" id="KW-0963">Cytoplasm</keyword>
<comment type="similarity">
    <text evidence="14">Belongs to the MurCDEF family.</text>
</comment>
<keyword evidence="6 14" id="KW-0132">Cell division</keyword>
<comment type="function">
    <text evidence="14">Cell wall formation.</text>
</comment>
<comment type="subcellular location">
    <subcellularLocation>
        <location evidence="1 14">Cytoplasm</location>
    </subcellularLocation>
</comment>
<dbReference type="InterPro" id="IPR004101">
    <property type="entry name" value="Mur_ligase_C"/>
</dbReference>
<dbReference type="InterPro" id="IPR036565">
    <property type="entry name" value="Mur-like_cat_sf"/>
</dbReference>
<evidence type="ECO:0000256" key="14">
    <source>
        <dbReference type="HAMAP-Rule" id="MF_00046"/>
    </source>
</evidence>
<dbReference type="Gene3D" id="3.40.1190.10">
    <property type="entry name" value="Mur-like, catalytic domain"/>
    <property type="match status" value="1"/>
</dbReference>
<dbReference type="InterPro" id="IPR050061">
    <property type="entry name" value="MurCDEF_pg_biosynth"/>
</dbReference>
<dbReference type="UniPathway" id="UPA00219"/>
<reference evidence="18 19" key="1">
    <citation type="submission" date="2019-03" db="EMBL/GenBank/DDBJ databases">
        <title>Genomic Encyclopedia of Type Strains, Phase IV (KMG-IV): sequencing the most valuable type-strain genomes for metagenomic binning, comparative biology and taxonomic classification.</title>
        <authorList>
            <person name="Goeker M."/>
        </authorList>
    </citation>
    <scope>NUCLEOTIDE SEQUENCE [LARGE SCALE GENOMIC DNA]</scope>
    <source>
        <strain evidence="18 19">DSM 26752</strain>
    </source>
</reference>
<dbReference type="GO" id="GO:0051301">
    <property type="term" value="P:cell division"/>
    <property type="evidence" value="ECO:0007669"/>
    <property type="project" value="UniProtKB-KW"/>
</dbReference>
<feature type="domain" description="Mur ligase central" evidence="17">
    <location>
        <begin position="117"/>
        <end position="296"/>
    </location>
</feature>
<evidence type="ECO:0000259" key="15">
    <source>
        <dbReference type="Pfam" id="PF01225"/>
    </source>
</evidence>
<evidence type="ECO:0000256" key="8">
    <source>
        <dbReference type="ARBA" id="ARBA00022840"/>
    </source>
</evidence>
<evidence type="ECO:0000256" key="10">
    <source>
        <dbReference type="ARBA" id="ARBA00022984"/>
    </source>
</evidence>
<evidence type="ECO:0000259" key="17">
    <source>
        <dbReference type="Pfam" id="PF08245"/>
    </source>
</evidence>
<dbReference type="InterPro" id="IPR000713">
    <property type="entry name" value="Mur_ligase_N"/>
</dbReference>
<dbReference type="OrthoDB" id="9804126at2"/>
<evidence type="ECO:0000256" key="1">
    <source>
        <dbReference type="ARBA" id="ARBA00004496"/>
    </source>
</evidence>
<feature type="domain" description="Mur ligase N-terminal catalytic" evidence="15">
    <location>
        <begin position="13"/>
        <end position="111"/>
    </location>
</feature>
<evidence type="ECO:0000313" key="18">
    <source>
        <dbReference type="EMBL" id="TCS88004.1"/>
    </source>
</evidence>
<evidence type="ECO:0000256" key="5">
    <source>
        <dbReference type="ARBA" id="ARBA00022598"/>
    </source>
</evidence>
<dbReference type="EC" id="6.3.2.8" evidence="3 14"/>
<keyword evidence="19" id="KW-1185">Reference proteome</keyword>
<protein>
    <recommendedName>
        <fullName evidence="3 14">UDP-N-acetylmuramate--L-alanine ligase</fullName>
        <ecNumber evidence="3 14">6.3.2.8</ecNumber>
    </recommendedName>
    <alternativeName>
        <fullName evidence="14">UDP-N-acetylmuramoyl-L-alanine synthetase</fullName>
    </alternativeName>
</protein>
<organism evidence="18 19">
    <name type="scientific">Keratinibaculum paraultunense</name>
    <dbReference type="NCBI Taxonomy" id="1278232"/>
    <lineage>
        <taxon>Bacteria</taxon>
        <taxon>Bacillati</taxon>
        <taxon>Bacillota</taxon>
        <taxon>Tissierellia</taxon>
        <taxon>Tissierellales</taxon>
        <taxon>Tepidimicrobiaceae</taxon>
        <taxon>Keratinibaculum</taxon>
    </lineage>
</organism>
<dbReference type="GO" id="GO:0008763">
    <property type="term" value="F:UDP-N-acetylmuramate-L-alanine ligase activity"/>
    <property type="evidence" value="ECO:0007669"/>
    <property type="project" value="UniProtKB-UniRule"/>
</dbReference>
<feature type="domain" description="Mur ligase C-terminal" evidence="16">
    <location>
        <begin position="319"/>
        <end position="448"/>
    </location>
</feature>
<dbReference type="InterPro" id="IPR005758">
    <property type="entry name" value="UDP-N-AcMur_Ala_ligase_MurC"/>
</dbReference>
<dbReference type="InterPro" id="IPR036615">
    <property type="entry name" value="Mur_ligase_C_dom_sf"/>
</dbReference>
<evidence type="ECO:0000256" key="4">
    <source>
        <dbReference type="ARBA" id="ARBA00022490"/>
    </source>
</evidence>
<dbReference type="NCBIfam" id="TIGR01082">
    <property type="entry name" value="murC"/>
    <property type="match status" value="1"/>
</dbReference>
<proteinExistence type="inferred from homology"/>
<accession>A0A4R3KSA6</accession>
<name>A0A4R3KSA6_9FIRM</name>
<dbReference type="AlphaFoldDB" id="A0A4R3KSA6"/>
<dbReference type="Pfam" id="PF01225">
    <property type="entry name" value="Mur_ligase"/>
    <property type="match status" value="1"/>
</dbReference>
<dbReference type="EMBL" id="SMAE01000009">
    <property type="protein sequence ID" value="TCS88004.1"/>
    <property type="molecule type" value="Genomic_DNA"/>
</dbReference>
<dbReference type="SUPFAM" id="SSF53244">
    <property type="entry name" value="MurD-like peptide ligases, peptide-binding domain"/>
    <property type="match status" value="1"/>
</dbReference>
<keyword evidence="8 14" id="KW-0067">ATP-binding</keyword>
<keyword evidence="7 14" id="KW-0547">Nucleotide-binding</keyword>
<evidence type="ECO:0000256" key="2">
    <source>
        <dbReference type="ARBA" id="ARBA00004752"/>
    </source>
</evidence>
<sequence length="466" mass="51678">MFSFSINDHEYNHVHFIGIGGISMSGLAEILLTEGYKVSGSDTNNSYIIERLKKLGADIHIGHSKDNIKGADLVVYTDAISDDNEELMEAFNNNIPTVDRATFLGAIMKNYTNSIAVSGTHGKTTTTSMLATIFNRSTLNPTILLGGQLNEIGGNVKLGSKEYILTEACEYKGNILKYYPTMAIILNMEEDHLDYFKNLDHIVDTFVEYGKNIPPEGYLIINIDDINAQRVIDNTKANVITFGIEKNAHYTAENISFSPEGYPNFMLNIKGKALYPIQLNVMGKHNIYNALASIAASHTLGIPIETIIEAIESYKGVQRRLELKGIKNGIKIIDDYAHHPTEIKASLEALHNSTNGHVWCVFQPHTYTRTKLLLDSFTESFSNAYKVIIPDIYAAREKDTGLIHSTDLVDALIKNGVDAKYMSSFEEIENYLLDNAESGDVIITMGAGNVYTIGESLLKNNKKEAI</sequence>
<evidence type="ECO:0000256" key="11">
    <source>
        <dbReference type="ARBA" id="ARBA00023306"/>
    </source>
</evidence>
<dbReference type="GO" id="GO:0008360">
    <property type="term" value="P:regulation of cell shape"/>
    <property type="evidence" value="ECO:0007669"/>
    <property type="project" value="UniProtKB-KW"/>
</dbReference>
<dbReference type="PANTHER" id="PTHR43445:SF3">
    <property type="entry name" value="UDP-N-ACETYLMURAMATE--L-ALANINE LIGASE"/>
    <property type="match status" value="1"/>
</dbReference>
<keyword evidence="9 14" id="KW-0133">Cell shape</keyword>
<evidence type="ECO:0000256" key="9">
    <source>
        <dbReference type="ARBA" id="ARBA00022960"/>
    </source>
</evidence>
<dbReference type="Pfam" id="PF02875">
    <property type="entry name" value="Mur_ligase_C"/>
    <property type="match status" value="1"/>
</dbReference>
<gene>
    <name evidence="14" type="primary">murC</name>
    <name evidence="18" type="ORF">EDD65_10946</name>
</gene>
<keyword evidence="12 14" id="KW-0961">Cell wall biogenesis/degradation</keyword>
<evidence type="ECO:0000256" key="12">
    <source>
        <dbReference type="ARBA" id="ARBA00023316"/>
    </source>
</evidence>
<dbReference type="InterPro" id="IPR013221">
    <property type="entry name" value="Mur_ligase_cen"/>
</dbReference>
<comment type="caution">
    <text evidence="18">The sequence shown here is derived from an EMBL/GenBank/DDBJ whole genome shotgun (WGS) entry which is preliminary data.</text>
</comment>
<evidence type="ECO:0000256" key="7">
    <source>
        <dbReference type="ARBA" id="ARBA00022741"/>
    </source>
</evidence>
<dbReference type="PANTHER" id="PTHR43445">
    <property type="entry name" value="UDP-N-ACETYLMURAMATE--L-ALANINE LIGASE-RELATED"/>
    <property type="match status" value="1"/>
</dbReference>
<dbReference type="HAMAP" id="MF_00046">
    <property type="entry name" value="MurC"/>
    <property type="match status" value="1"/>
</dbReference>
<dbReference type="RefSeq" id="WP_132028273.1">
    <property type="nucleotide sequence ID" value="NZ_CP068564.1"/>
</dbReference>
<dbReference type="GO" id="GO:0005524">
    <property type="term" value="F:ATP binding"/>
    <property type="evidence" value="ECO:0007669"/>
    <property type="project" value="UniProtKB-UniRule"/>
</dbReference>
<keyword evidence="11 14" id="KW-0131">Cell cycle</keyword>
<dbReference type="Gene3D" id="3.40.50.720">
    <property type="entry name" value="NAD(P)-binding Rossmann-like Domain"/>
    <property type="match status" value="1"/>
</dbReference>
<dbReference type="SUPFAM" id="SSF51984">
    <property type="entry name" value="MurCD N-terminal domain"/>
    <property type="match status" value="1"/>
</dbReference>
<evidence type="ECO:0000259" key="16">
    <source>
        <dbReference type="Pfam" id="PF02875"/>
    </source>
</evidence>
<dbReference type="Proteomes" id="UP000294567">
    <property type="component" value="Unassembled WGS sequence"/>
</dbReference>
<dbReference type="Gene3D" id="3.90.190.20">
    <property type="entry name" value="Mur ligase, C-terminal domain"/>
    <property type="match status" value="1"/>
</dbReference>
<dbReference type="GO" id="GO:0009252">
    <property type="term" value="P:peptidoglycan biosynthetic process"/>
    <property type="evidence" value="ECO:0007669"/>
    <property type="project" value="UniProtKB-UniRule"/>
</dbReference>
<comment type="catalytic activity">
    <reaction evidence="13 14">
        <text>UDP-N-acetyl-alpha-D-muramate + L-alanine + ATP = UDP-N-acetyl-alpha-D-muramoyl-L-alanine + ADP + phosphate + H(+)</text>
        <dbReference type="Rhea" id="RHEA:23372"/>
        <dbReference type="ChEBI" id="CHEBI:15378"/>
        <dbReference type="ChEBI" id="CHEBI:30616"/>
        <dbReference type="ChEBI" id="CHEBI:43474"/>
        <dbReference type="ChEBI" id="CHEBI:57972"/>
        <dbReference type="ChEBI" id="CHEBI:70757"/>
        <dbReference type="ChEBI" id="CHEBI:83898"/>
        <dbReference type="ChEBI" id="CHEBI:456216"/>
        <dbReference type="EC" id="6.3.2.8"/>
    </reaction>
</comment>
<comment type="pathway">
    <text evidence="2 14">Cell wall biogenesis; peptidoglycan biosynthesis.</text>
</comment>
<evidence type="ECO:0000256" key="6">
    <source>
        <dbReference type="ARBA" id="ARBA00022618"/>
    </source>
</evidence>
<evidence type="ECO:0000256" key="13">
    <source>
        <dbReference type="ARBA" id="ARBA00047833"/>
    </source>
</evidence>
<dbReference type="SUPFAM" id="SSF53623">
    <property type="entry name" value="MurD-like peptide ligases, catalytic domain"/>
    <property type="match status" value="1"/>
</dbReference>
<feature type="binding site" evidence="14">
    <location>
        <begin position="119"/>
        <end position="125"/>
    </location>
    <ligand>
        <name>ATP</name>
        <dbReference type="ChEBI" id="CHEBI:30616"/>
    </ligand>
</feature>
<dbReference type="GO" id="GO:0071555">
    <property type="term" value="P:cell wall organization"/>
    <property type="evidence" value="ECO:0007669"/>
    <property type="project" value="UniProtKB-KW"/>
</dbReference>
<keyword evidence="5 14" id="KW-0436">Ligase</keyword>
<evidence type="ECO:0000313" key="19">
    <source>
        <dbReference type="Proteomes" id="UP000294567"/>
    </source>
</evidence>